<dbReference type="PRINTS" id="PR00038">
    <property type="entry name" value="HTHLUXR"/>
</dbReference>
<dbReference type="AlphaFoldDB" id="A0A9D9IIL7"/>
<dbReference type="InterPro" id="IPR000792">
    <property type="entry name" value="Tscrpt_reg_LuxR_C"/>
</dbReference>
<dbReference type="SMART" id="SM00421">
    <property type="entry name" value="HTH_LUXR"/>
    <property type="match status" value="1"/>
</dbReference>
<dbReference type="Proteomes" id="UP000823604">
    <property type="component" value="Unassembled WGS sequence"/>
</dbReference>
<feature type="domain" description="HTH luxR-type" evidence="4">
    <location>
        <begin position="127"/>
        <end position="192"/>
    </location>
</feature>
<dbReference type="SUPFAM" id="SSF46894">
    <property type="entry name" value="C-terminal effector domain of the bipartite response regulators"/>
    <property type="match status" value="1"/>
</dbReference>
<protein>
    <submittedName>
        <fullName evidence="5">Helix-turn-helix transcriptional regulator</fullName>
    </submittedName>
</protein>
<evidence type="ECO:0000256" key="2">
    <source>
        <dbReference type="ARBA" id="ARBA00023125"/>
    </source>
</evidence>
<comment type="caution">
    <text evidence="5">The sequence shown here is derived from an EMBL/GenBank/DDBJ whole genome shotgun (WGS) entry which is preliminary data.</text>
</comment>
<evidence type="ECO:0000259" key="4">
    <source>
        <dbReference type="PROSITE" id="PS50043"/>
    </source>
</evidence>
<dbReference type="InterPro" id="IPR016032">
    <property type="entry name" value="Sig_transdc_resp-reg_C-effctor"/>
</dbReference>
<dbReference type="GO" id="GO:0003677">
    <property type="term" value="F:DNA binding"/>
    <property type="evidence" value="ECO:0007669"/>
    <property type="project" value="UniProtKB-KW"/>
</dbReference>
<organism evidence="5 6">
    <name type="scientific">Candidatus Merdivivens pullicola</name>
    <dbReference type="NCBI Taxonomy" id="2840872"/>
    <lineage>
        <taxon>Bacteria</taxon>
        <taxon>Pseudomonadati</taxon>
        <taxon>Bacteroidota</taxon>
        <taxon>Bacteroidia</taxon>
        <taxon>Bacteroidales</taxon>
        <taxon>Muribaculaceae</taxon>
        <taxon>Muribaculaceae incertae sedis</taxon>
        <taxon>Candidatus Merdivivens</taxon>
    </lineage>
</organism>
<dbReference type="CDD" id="cd06170">
    <property type="entry name" value="LuxR_C_like"/>
    <property type="match status" value="1"/>
</dbReference>
<keyword evidence="2" id="KW-0238">DNA-binding</keyword>
<name>A0A9D9IIL7_9BACT</name>
<reference evidence="5" key="2">
    <citation type="journal article" date="2021" name="PeerJ">
        <title>Extensive microbial diversity within the chicken gut microbiome revealed by metagenomics and culture.</title>
        <authorList>
            <person name="Gilroy R."/>
            <person name="Ravi A."/>
            <person name="Getino M."/>
            <person name="Pursley I."/>
            <person name="Horton D.L."/>
            <person name="Alikhan N.F."/>
            <person name="Baker D."/>
            <person name="Gharbi K."/>
            <person name="Hall N."/>
            <person name="Watson M."/>
            <person name="Adriaenssens E.M."/>
            <person name="Foster-Nyarko E."/>
            <person name="Jarju S."/>
            <person name="Secka A."/>
            <person name="Antonio M."/>
            <person name="Oren A."/>
            <person name="Chaudhuri R.R."/>
            <person name="La Ragione R."/>
            <person name="Hildebrand F."/>
            <person name="Pallen M.J."/>
        </authorList>
    </citation>
    <scope>NUCLEOTIDE SEQUENCE</scope>
    <source>
        <strain evidence="5">B1-8020</strain>
    </source>
</reference>
<keyword evidence="3" id="KW-0804">Transcription</keyword>
<evidence type="ECO:0000256" key="3">
    <source>
        <dbReference type="ARBA" id="ARBA00023163"/>
    </source>
</evidence>
<evidence type="ECO:0000313" key="5">
    <source>
        <dbReference type="EMBL" id="MBO8473489.1"/>
    </source>
</evidence>
<gene>
    <name evidence="5" type="ORF">IAB81_07685</name>
</gene>
<keyword evidence="1" id="KW-0805">Transcription regulation</keyword>
<dbReference type="PROSITE" id="PS50043">
    <property type="entry name" value="HTH_LUXR_2"/>
    <property type="match status" value="1"/>
</dbReference>
<dbReference type="Gene3D" id="1.10.10.10">
    <property type="entry name" value="Winged helix-like DNA-binding domain superfamily/Winged helix DNA-binding domain"/>
    <property type="match status" value="1"/>
</dbReference>
<reference evidence="5" key="1">
    <citation type="submission" date="2020-10" db="EMBL/GenBank/DDBJ databases">
        <authorList>
            <person name="Gilroy R."/>
        </authorList>
    </citation>
    <scope>NUCLEOTIDE SEQUENCE</scope>
    <source>
        <strain evidence="5">B1-8020</strain>
    </source>
</reference>
<dbReference type="PANTHER" id="PTHR44688">
    <property type="entry name" value="DNA-BINDING TRANSCRIPTIONAL ACTIVATOR DEVR_DOSR"/>
    <property type="match status" value="1"/>
</dbReference>
<sequence length="199" mass="21834">MREDGFNIAVVGPSYLTAVGLKHLIESMAPFAEVLIYDDFESFRADAMRKHFVHCFVDWTLFFPNVPYFKSASFVTIVLVHGAADDSALSRSGIRYLNVEEGRHDTLASLMKIHGEGHVGGHSSAVARSEKPVLSARETEVLRLVASGCLNKEIADRLGISVTTVVSHRKNITEKLNIKSVPSLTVYAVLHGLVGIDKI</sequence>
<dbReference type="InterPro" id="IPR036388">
    <property type="entry name" value="WH-like_DNA-bd_sf"/>
</dbReference>
<evidence type="ECO:0000256" key="1">
    <source>
        <dbReference type="ARBA" id="ARBA00023015"/>
    </source>
</evidence>
<dbReference type="PANTHER" id="PTHR44688:SF16">
    <property type="entry name" value="DNA-BINDING TRANSCRIPTIONAL ACTIVATOR DEVR_DOSR"/>
    <property type="match status" value="1"/>
</dbReference>
<accession>A0A9D9IIL7</accession>
<dbReference type="PROSITE" id="PS00622">
    <property type="entry name" value="HTH_LUXR_1"/>
    <property type="match status" value="1"/>
</dbReference>
<evidence type="ECO:0000313" key="6">
    <source>
        <dbReference type="Proteomes" id="UP000823604"/>
    </source>
</evidence>
<dbReference type="EMBL" id="JADIMA010000076">
    <property type="protein sequence ID" value="MBO8473489.1"/>
    <property type="molecule type" value="Genomic_DNA"/>
</dbReference>
<dbReference type="Pfam" id="PF00196">
    <property type="entry name" value="GerE"/>
    <property type="match status" value="1"/>
</dbReference>
<dbReference type="GO" id="GO:0006355">
    <property type="term" value="P:regulation of DNA-templated transcription"/>
    <property type="evidence" value="ECO:0007669"/>
    <property type="project" value="InterPro"/>
</dbReference>
<proteinExistence type="predicted"/>